<dbReference type="SUPFAM" id="SSF55729">
    <property type="entry name" value="Acyl-CoA N-acyltransferases (Nat)"/>
    <property type="match status" value="1"/>
</dbReference>
<dbReference type="SMART" id="SM00347">
    <property type="entry name" value="HTH_MARR"/>
    <property type="match status" value="1"/>
</dbReference>
<dbReference type="SUPFAM" id="SSF46785">
    <property type="entry name" value="Winged helix' DNA-binding domain"/>
    <property type="match status" value="1"/>
</dbReference>
<evidence type="ECO:0000313" key="4">
    <source>
        <dbReference type="Proteomes" id="UP000482960"/>
    </source>
</evidence>
<dbReference type="Proteomes" id="UP000482960">
    <property type="component" value="Unassembled WGS sequence"/>
</dbReference>
<dbReference type="EMBL" id="BLPG01000001">
    <property type="protein sequence ID" value="GFJ89863.1"/>
    <property type="molecule type" value="Genomic_DNA"/>
</dbReference>
<dbReference type="InterPro" id="IPR016181">
    <property type="entry name" value="Acyl_CoA_acyltransferase"/>
</dbReference>
<sequence length="393" mass="42922">MSDRVAAVRAFNRFYTGVIGVLQEGLVHSPYTLTEARVLFELAQRDAAEVVELRRLLDLDAGYLSRILARFETDGMVRRSRSAADARRQVIELTEAGRAVQAELDQRSSAQVGELIGALGEADQRRLLGAMTTIEELLGGRPWGRINPGLGAKRLARIDPAARAEASRLAGSRRDLVVLRAPTPGDLGWIVQRHGAIYAREYGWGADFEAYVARIVADYAAGHDPRREAAWIAEVDGAPVGCVMCVRYDDATAQLRLLLVESSARGWAWAAGSWRSACGSPSGPATGGSCSTRTTRRSTPTAFTSGSDLPWTRRRRSRRTALTWWKRSGRGISSDGLAISRRLLPGVVRRLDAGVDGRQPGRCRLGSDQRRLQSTSPDSCGKTFETLASRYSP</sequence>
<organism evidence="3 4">
    <name type="scientific">Phytohabitans rumicis</name>
    <dbReference type="NCBI Taxonomy" id="1076125"/>
    <lineage>
        <taxon>Bacteria</taxon>
        <taxon>Bacillati</taxon>
        <taxon>Actinomycetota</taxon>
        <taxon>Actinomycetes</taxon>
        <taxon>Micromonosporales</taxon>
        <taxon>Micromonosporaceae</taxon>
    </lineage>
</organism>
<feature type="region of interest" description="Disordered" evidence="1">
    <location>
        <begin position="279"/>
        <end position="310"/>
    </location>
</feature>
<dbReference type="AlphaFoldDB" id="A0A6V8KXP3"/>
<dbReference type="PROSITE" id="PS50995">
    <property type="entry name" value="HTH_MARR_2"/>
    <property type="match status" value="1"/>
</dbReference>
<evidence type="ECO:0000313" key="3">
    <source>
        <dbReference type="EMBL" id="GFJ89863.1"/>
    </source>
</evidence>
<dbReference type="InterPro" id="IPR036390">
    <property type="entry name" value="WH_DNA-bd_sf"/>
</dbReference>
<dbReference type="Gene3D" id="3.40.630.30">
    <property type="match status" value="1"/>
</dbReference>
<dbReference type="InterPro" id="IPR036388">
    <property type="entry name" value="WH-like_DNA-bd_sf"/>
</dbReference>
<feature type="region of interest" description="Disordered" evidence="1">
    <location>
        <begin position="355"/>
        <end position="393"/>
    </location>
</feature>
<feature type="compositionally biased region" description="Low complexity" evidence="1">
    <location>
        <begin position="287"/>
        <end position="305"/>
    </location>
</feature>
<accession>A0A6V8KXP3</accession>
<protein>
    <recommendedName>
        <fullName evidence="2">HTH marR-type domain-containing protein</fullName>
    </recommendedName>
</protein>
<name>A0A6V8KXP3_9ACTN</name>
<dbReference type="Pfam" id="PF01047">
    <property type="entry name" value="MarR"/>
    <property type="match status" value="1"/>
</dbReference>
<dbReference type="InterPro" id="IPR039422">
    <property type="entry name" value="MarR/SlyA-like"/>
</dbReference>
<dbReference type="Gene3D" id="1.10.10.10">
    <property type="entry name" value="Winged helix-like DNA-binding domain superfamily/Winged helix DNA-binding domain"/>
    <property type="match status" value="1"/>
</dbReference>
<dbReference type="GO" id="GO:0003700">
    <property type="term" value="F:DNA-binding transcription factor activity"/>
    <property type="evidence" value="ECO:0007669"/>
    <property type="project" value="InterPro"/>
</dbReference>
<dbReference type="GO" id="GO:0006950">
    <property type="term" value="P:response to stress"/>
    <property type="evidence" value="ECO:0007669"/>
    <property type="project" value="TreeGrafter"/>
</dbReference>
<keyword evidence="4" id="KW-1185">Reference proteome</keyword>
<evidence type="ECO:0000259" key="2">
    <source>
        <dbReference type="PROSITE" id="PS50995"/>
    </source>
</evidence>
<dbReference type="PANTHER" id="PTHR33164:SF43">
    <property type="entry name" value="HTH-TYPE TRANSCRIPTIONAL REPRESSOR YETL"/>
    <property type="match status" value="1"/>
</dbReference>
<proteinExistence type="predicted"/>
<dbReference type="InterPro" id="IPR000835">
    <property type="entry name" value="HTH_MarR-typ"/>
</dbReference>
<feature type="domain" description="HTH marR-type" evidence="2">
    <location>
        <begin position="1"/>
        <end position="136"/>
    </location>
</feature>
<reference evidence="3 4" key="2">
    <citation type="submission" date="2020-03" db="EMBL/GenBank/DDBJ databases">
        <authorList>
            <person name="Ichikawa N."/>
            <person name="Kimura A."/>
            <person name="Kitahashi Y."/>
            <person name="Uohara A."/>
        </authorList>
    </citation>
    <scope>NUCLEOTIDE SEQUENCE [LARGE SCALE GENOMIC DNA]</scope>
    <source>
        <strain evidence="3 4">NBRC 108638</strain>
    </source>
</reference>
<reference evidence="3 4" key="1">
    <citation type="submission" date="2020-03" db="EMBL/GenBank/DDBJ databases">
        <title>Whole genome shotgun sequence of Phytohabitans rumicis NBRC 108638.</title>
        <authorList>
            <person name="Komaki H."/>
            <person name="Tamura T."/>
        </authorList>
    </citation>
    <scope>NUCLEOTIDE SEQUENCE [LARGE SCALE GENOMIC DNA]</scope>
    <source>
        <strain evidence="3 4">NBRC 108638</strain>
    </source>
</reference>
<dbReference type="PANTHER" id="PTHR33164">
    <property type="entry name" value="TRANSCRIPTIONAL REGULATOR, MARR FAMILY"/>
    <property type="match status" value="1"/>
</dbReference>
<comment type="caution">
    <text evidence="3">The sequence shown here is derived from an EMBL/GenBank/DDBJ whole genome shotgun (WGS) entry which is preliminary data.</text>
</comment>
<gene>
    <name evidence="3" type="ORF">Prum_035050</name>
</gene>
<evidence type="ECO:0000256" key="1">
    <source>
        <dbReference type="SAM" id="MobiDB-lite"/>
    </source>
</evidence>